<feature type="compositionally biased region" description="Polar residues" evidence="7">
    <location>
        <begin position="125"/>
        <end position="135"/>
    </location>
</feature>
<feature type="domain" description="MacB-like periplasmic core" evidence="10">
    <location>
        <begin position="17"/>
        <end position="238"/>
    </location>
</feature>
<evidence type="ECO:0000256" key="2">
    <source>
        <dbReference type="ARBA" id="ARBA00022475"/>
    </source>
</evidence>
<evidence type="ECO:0000313" key="12">
    <source>
        <dbReference type="Proteomes" id="UP000573327"/>
    </source>
</evidence>
<dbReference type="InterPro" id="IPR003838">
    <property type="entry name" value="ABC3_permease_C"/>
</dbReference>
<organism evidence="11 12">
    <name type="scientific">Kitasatospora gansuensis</name>
    <dbReference type="NCBI Taxonomy" id="258050"/>
    <lineage>
        <taxon>Bacteria</taxon>
        <taxon>Bacillati</taxon>
        <taxon>Actinomycetota</taxon>
        <taxon>Actinomycetes</taxon>
        <taxon>Kitasatosporales</taxon>
        <taxon>Streptomycetaceae</taxon>
        <taxon>Kitasatospora</taxon>
    </lineage>
</organism>
<dbReference type="RefSeq" id="WP_184914924.1">
    <property type="nucleotide sequence ID" value="NZ_JACHJR010000001.1"/>
</dbReference>
<feature type="transmembrane region" description="Helical" evidence="8">
    <location>
        <begin position="499"/>
        <end position="523"/>
    </location>
</feature>
<dbReference type="Proteomes" id="UP000573327">
    <property type="component" value="Unassembled WGS sequence"/>
</dbReference>
<reference evidence="11 12" key="1">
    <citation type="submission" date="2020-08" db="EMBL/GenBank/DDBJ databases">
        <title>Sequencing the genomes of 1000 actinobacteria strains.</title>
        <authorList>
            <person name="Klenk H.-P."/>
        </authorList>
    </citation>
    <scope>NUCLEOTIDE SEQUENCE [LARGE SCALE GENOMIC DNA]</scope>
    <source>
        <strain evidence="11 12">DSM 44786</strain>
    </source>
</reference>
<feature type="transmembrane region" description="Helical" evidence="8">
    <location>
        <begin position="322"/>
        <end position="344"/>
    </location>
</feature>
<sequence>MFRTALRNVLAHKGRLLMTALAVMLGTAFVAGTMVFSDTLGQAMKNSYSKSYSDVSVLVTDNAAGSGATARDRSAGGKTELTKATVDKIAALPGTAKAQGVVGGFTGVADRKGVLIGEAFQARGSNFSPDATGQDSRYPMAEGRGPQKSGEIALDQETASRGGYKVGDSVRIAGNGPAVDAKLTGVFTTDDPQVTSGGTLTLMDTASAQQFLLTPGQFSTITVQAKPGVAQSALSTEVLTTLPQGTQFVVETGEQLTAEQTKMISAGMAGMKTMLLAFAGISLFVGIFIIANTFTMLVAQRTKELALLRAVGAGRWQVTKSVLIEALVIGVTASVAGLLAGIGIGAGMQSLIHALSSGMPTGSLVVAPVTVAVALVVGVLVTVLSAVLPAVRASRVAPVAAMSSGDQPSTQKSLLIRNIIGSVVAAGGFALILGGAATGGENGRYLIGGGAPFAMIGIFILLPLLSRPVIALVGPLLARLFGTPGKLARRNAVRNPRRTATTAAALTIGLTLVSAMTVLGASVSGAVDRIVTKGMVADYNVTTANRMGMSPELAADVAKAPGVAASSPLTNVYWELNGRTSAISGVDAKSLDKLLDLTMDSGSAKALSQGQILVSSERAKSAGLAVGSAVQVAYGDGSTGTVTVGGVFQPIDLLSGTVMSNEEITKHGKEDVDIRDVLVRGTDGATAALQQSIKDATGKNPVIEVKSQEDMKEEFSKIISFALNMMYGLLAMSVLVAVLGVINTLAMSVFERKREIGMLRAIGLDRSGIKRMVRLESVVISLFGATIGVLLGVFLAWAVNDTLGSSIPGLVTELPYGQLLLFLLLAGLVGLVAALWPARRASKLDILESIKTD</sequence>
<dbReference type="EMBL" id="JACHJR010000001">
    <property type="protein sequence ID" value="MBB4947236.1"/>
    <property type="molecule type" value="Genomic_DNA"/>
</dbReference>
<dbReference type="Pfam" id="PF02687">
    <property type="entry name" value="FtsX"/>
    <property type="match status" value="2"/>
</dbReference>
<dbReference type="AlphaFoldDB" id="A0A7W7WHH7"/>
<dbReference type="GO" id="GO:0005886">
    <property type="term" value="C:plasma membrane"/>
    <property type="evidence" value="ECO:0007669"/>
    <property type="project" value="UniProtKB-SubCell"/>
</dbReference>
<evidence type="ECO:0000259" key="9">
    <source>
        <dbReference type="Pfam" id="PF02687"/>
    </source>
</evidence>
<evidence type="ECO:0000256" key="8">
    <source>
        <dbReference type="SAM" id="Phobius"/>
    </source>
</evidence>
<dbReference type="PANTHER" id="PTHR30572:SF4">
    <property type="entry name" value="ABC TRANSPORTER PERMEASE YTRF"/>
    <property type="match status" value="1"/>
</dbReference>
<protein>
    <submittedName>
        <fullName evidence="11">Putative ABC transport system permease protein</fullName>
    </submittedName>
</protein>
<keyword evidence="5 8" id="KW-0472">Membrane</keyword>
<feature type="region of interest" description="Disordered" evidence="7">
    <location>
        <begin position="125"/>
        <end position="151"/>
    </location>
</feature>
<feature type="transmembrane region" description="Helical" evidence="8">
    <location>
        <begin position="725"/>
        <end position="750"/>
    </location>
</feature>
<dbReference type="InterPro" id="IPR050250">
    <property type="entry name" value="Macrolide_Exporter_MacB"/>
</dbReference>
<evidence type="ECO:0000256" key="7">
    <source>
        <dbReference type="SAM" id="MobiDB-lite"/>
    </source>
</evidence>
<comment type="subcellular location">
    <subcellularLocation>
        <location evidence="1">Cell membrane</location>
        <topology evidence="1">Multi-pass membrane protein</topology>
    </subcellularLocation>
</comment>
<evidence type="ECO:0000256" key="6">
    <source>
        <dbReference type="ARBA" id="ARBA00038076"/>
    </source>
</evidence>
<evidence type="ECO:0000313" key="11">
    <source>
        <dbReference type="EMBL" id="MBB4947236.1"/>
    </source>
</evidence>
<gene>
    <name evidence="11" type="ORF">F4556_002771</name>
</gene>
<dbReference type="InterPro" id="IPR025857">
    <property type="entry name" value="MacB_PCD"/>
</dbReference>
<evidence type="ECO:0000256" key="5">
    <source>
        <dbReference type="ARBA" id="ARBA00023136"/>
    </source>
</evidence>
<keyword evidence="12" id="KW-1185">Reference proteome</keyword>
<keyword evidence="3 8" id="KW-0812">Transmembrane</keyword>
<evidence type="ECO:0000256" key="1">
    <source>
        <dbReference type="ARBA" id="ARBA00004651"/>
    </source>
</evidence>
<evidence type="ECO:0000259" key="10">
    <source>
        <dbReference type="Pfam" id="PF12704"/>
    </source>
</evidence>
<feature type="transmembrane region" description="Helical" evidence="8">
    <location>
        <begin position="364"/>
        <end position="393"/>
    </location>
</feature>
<dbReference type="PANTHER" id="PTHR30572">
    <property type="entry name" value="MEMBRANE COMPONENT OF TRANSPORTER-RELATED"/>
    <property type="match status" value="1"/>
</dbReference>
<comment type="similarity">
    <text evidence="6">Belongs to the ABC-4 integral membrane protein family.</text>
</comment>
<feature type="transmembrane region" description="Helical" evidence="8">
    <location>
        <begin position="778"/>
        <end position="799"/>
    </location>
</feature>
<dbReference type="Pfam" id="PF12704">
    <property type="entry name" value="MacB_PCD"/>
    <property type="match status" value="2"/>
</dbReference>
<evidence type="ECO:0000256" key="4">
    <source>
        <dbReference type="ARBA" id="ARBA00022989"/>
    </source>
</evidence>
<accession>A0A7W7WHH7</accession>
<name>A0A7W7WHH7_9ACTN</name>
<feature type="domain" description="ABC3 transporter permease C-terminal" evidence="9">
    <location>
        <begin position="729"/>
        <end position="845"/>
    </location>
</feature>
<feature type="transmembrane region" description="Helical" evidence="8">
    <location>
        <begin position="274"/>
        <end position="299"/>
    </location>
</feature>
<feature type="transmembrane region" description="Helical" evidence="8">
    <location>
        <begin position="414"/>
        <end position="433"/>
    </location>
</feature>
<dbReference type="GO" id="GO:0022857">
    <property type="term" value="F:transmembrane transporter activity"/>
    <property type="evidence" value="ECO:0007669"/>
    <property type="project" value="TreeGrafter"/>
</dbReference>
<evidence type="ECO:0000256" key="3">
    <source>
        <dbReference type="ARBA" id="ARBA00022692"/>
    </source>
</evidence>
<feature type="transmembrane region" description="Helical" evidence="8">
    <location>
        <begin position="819"/>
        <end position="838"/>
    </location>
</feature>
<proteinExistence type="inferred from homology"/>
<comment type="caution">
    <text evidence="11">The sequence shown here is derived from an EMBL/GenBank/DDBJ whole genome shotgun (WGS) entry which is preliminary data.</text>
</comment>
<feature type="transmembrane region" description="Helical" evidence="8">
    <location>
        <begin position="453"/>
        <end position="478"/>
    </location>
</feature>
<feature type="domain" description="MacB-like periplasmic core" evidence="10">
    <location>
        <begin position="499"/>
        <end position="695"/>
    </location>
</feature>
<keyword evidence="4 8" id="KW-1133">Transmembrane helix</keyword>
<keyword evidence="2" id="KW-1003">Cell membrane</keyword>
<feature type="domain" description="ABC3 transporter permease C-terminal" evidence="9">
    <location>
        <begin position="277"/>
        <end position="396"/>
    </location>
</feature>